<dbReference type="Proteomes" id="UP001057520">
    <property type="component" value="Chromosome"/>
</dbReference>
<protein>
    <submittedName>
        <fullName evidence="3">Uncharacterized protein</fullName>
    </submittedName>
</protein>
<evidence type="ECO:0000256" key="1">
    <source>
        <dbReference type="SAM" id="MobiDB-lite"/>
    </source>
</evidence>
<keyword evidence="2" id="KW-0472">Membrane</keyword>
<keyword evidence="4" id="KW-1185">Reference proteome</keyword>
<sequence>MADGHFQDVELLRRELAILVLEWAGKSVKDDPDGPMSTALTRAVGEAARDAVAEQHQVLSAEAADRIAEALDRRARAEGLMVWRLRPWTLGVIALAAAALLALAFVLGLQTGRGEPAPPPETATTAAPIAPLAPTVEAPSPRPAASEPAQQPAPRAQKPPARAPAPAARAAPRELGRPAAATDEAAPRSTQPVGAANATTPSSTPTTVPKP</sequence>
<keyword evidence="2" id="KW-1133">Transmembrane helix</keyword>
<reference evidence="3 4" key="1">
    <citation type="submission" date="2022-04" db="EMBL/GenBank/DDBJ databases">
        <title>Genome sequence of soybean root-associated Caulobacter segnis RL271.</title>
        <authorList>
            <person name="Longley R."/>
            <person name="Bonito G."/>
            <person name="Trigodet F."/>
            <person name="Crosson S."/>
            <person name="Fiebig A."/>
        </authorList>
    </citation>
    <scope>NUCLEOTIDE SEQUENCE [LARGE SCALE GENOMIC DNA]</scope>
    <source>
        <strain evidence="3 4">RL271</strain>
    </source>
</reference>
<name>A0ABY4ZYV8_9CAUL</name>
<accession>A0ABY4ZYV8</accession>
<evidence type="ECO:0000313" key="4">
    <source>
        <dbReference type="Proteomes" id="UP001057520"/>
    </source>
</evidence>
<feature type="transmembrane region" description="Helical" evidence="2">
    <location>
        <begin position="88"/>
        <end position="109"/>
    </location>
</feature>
<keyword evidence="2" id="KW-0812">Transmembrane</keyword>
<feature type="compositionally biased region" description="Low complexity" evidence="1">
    <location>
        <begin position="199"/>
        <end position="211"/>
    </location>
</feature>
<feature type="region of interest" description="Disordered" evidence="1">
    <location>
        <begin position="133"/>
        <end position="211"/>
    </location>
</feature>
<evidence type="ECO:0000313" key="3">
    <source>
        <dbReference type="EMBL" id="USQ97554.1"/>
    </source>
</evidence>
<feature type="compositionally biased region" description="Low complexity" evidence="1">
    <location>
        <begin position="133"/>
        <end position="170"/>
    </location>
</feature>
<proteinExistence type="predicted"/>
<gene>
    <name evidence="3" type="ORF">MZV50_08465</name>
</gene>
<evidence type="ECO:0000256" key="2">
    <source>
        <dbReference type="SAM" id="Phobius"/>
    </source>
</evidence>
<organism evidence="3 4">
    <name type="scientific">Caulobacter segnis</name>
    <dbReference type="NCBI Taxonomy" id="88688"/>
    <lineage>
        <taxon>Bacteria</taxon>
        <taxon>Pseudomonadati</taxon>
        <taxon>Pseudomonadota</taxon>
        <taxon>Alphaproteobacteria</taxon>
        <taxon>Caulobacterales</taxon>
        <taxon>Caulobacteraceae</taxon>
        <taxon>Caulobacter</taxon>
    </lineage>
</organism>
<dbReference type="EMBL" id="CP096040">
    <property type="protein sequence ID" value="USQ97554.1"/>
    <property type="molecule type" value="Genomic_DNA"/>
</dbReference>